<evidence type="ECO:0000313" key="2">
    <source>
        <dbReference type="Proteomes" id="UP000054821"/>
    </source>
</evidence>
<sequence>MPLQASTGLNPVRTVEVTLRGIPVSARHHLLQRVLTQTPPMLGGVMAAQAFTWTQRCKGRQYWPHLPKDREAARQRIGRSELPRMHLLSDILDLCMKLLGKRGTSYEVNWPCKWRKSPSLETVALSI</sequence>
<proteinExistence type="predicted"/>
<comment type="caution">
    <text evidence="1">The sequence shown here is derived from an EMBL/GenBank/DDBJ whole genome shotgun (WGS) entry which is preliminary data.</text>
</comment>
<organism evidence="1 2">
    <name type="scientific">Trichoderma gamsii</name>
    <dbReference type="NCBI Taxonomy" id="398673"/>
    <lineage>
        <taxon>Eukaryota</taxon>
        <taxon>Fungi</taxon>
        <taxon>Dikarya</taxon>
        <taxon>Ascomycota</taxon>
        <taxon>Pezizomycotina</taxon>
        <taxon>Sordariomycetes</taxon>
        <taxon>Hypocreomycetidae</taxon>
        <taxon>Hypocreales</taxon>
        <taxon>Hypocreaceae</taxon>
        <taxon>Trichoderma</taxon>
    </lineage>
</organism>
<dbReference type="RefSeq" id="XP_024405711.1">
    <property type="nucleotide sequence ID" value="XM_024549579.1"/>
</dbReference>
<evidence type="ECO:0000313" key="1">
    <source>
        <dbReference type="EMBL" id="PON26180.1"/>
    </source>
</evidence>
<gene>
    <name evidence="1" type="ORF">TGAM01_v205124</name>
</gene>
<dbReference type="EMBL" id="JPDN02000015">
    <property type="protein sequence ID" value="PON26180.1"/>
    <property type="molecule type" value="Genomic_DNA"/>
</dbReference>
<keyword evidence="2" id="KW-1185">Reference proteome</keyword>
<dbReference type="AlphaFoldDB" id="A0A2P4ZPG2"/>
<accession>A0A2P4ZPG2</accession>
<dbReference type="Proteomes" id="UP000054821">
    <property type="component" value="Unassembled WGS sequence"/>
</dbReference>
<name>A0A2P4ZPG2_9HYPO</name>
<protein>
    <submittedName>
        <fullName evidence="1">Uncharacterized protein</fullName>
    </submittedName>
</protein>
<dbReference type="GeneID" id="36347567"/>
<reference evidence="1 2" key="1">
    <citation type="journal article" date="2016" name="Genome Announc.">
        <title>Draft Whole-Genome Sequence of Trichoderma gamsii T6085, a Promising Biocontrol Agent of Fusarium Head Blight on Wheat.</title>
        <authorList>
            <person name="Baroncelli R."/>
            <person name="Zapparata A."/>
            <person name="Piaggeschi G."/>
            <person name="Sarrocco S."/>
            <person name="Vannacci G."/>
        </authorList>
    </citation>
    <scope>NUCLEOTIDE SEQUENCE [LARGE SCALE GENOMIC DNA]</scope>
    <source>
        <strain evidence="1 2">T6085</strain>
    </source>
</reference>